<dbReference type="PANTHER" id="PTHR46922:SF4">
    <property type="entry name" value="DHHA1 DOMAIN PROTEIN"/>
    <property type="match status" value="1"/>
</dbReference>
<evidence type="ECO:0000313" key="2">
    <source>
        <dbReference type="Proteomes" id="UP001237642"/>
    </source>
</evidence>
<protein>
    <submittedName>
        <fullName evidence="1">DHHA1 domain protein</fullName>
    </submittedName>
</protein>
<dbReference type="EMBL" id="JAUIZM010000005">
    <property type="protein sequence ID" value="KAK1384141.1"/>
    <property type="molecule type" value="Genomic_DNA"/>
</dbReference>
<reference evidence="1" key="2">
    <citation type="submission" date="2023-05" db="EMBL/GenBank/DDBJ databases">
        <authorList>
            <person name="Schelkunov M.I."/>
        </authorList>
    </citation>
    <scope>NUCLEOTIDE SEQUENCE</scope>
    <source>
        <strain evidence="1">Hsosn_3</strain>
        <tissue evidence="1">Leaf</tissue>
    </source>
</reference>
<dbReference type="SUPFAM" id="SSF64182">
    <property type="entry name" value="DHH phosphoesterases"/>
    <property type="match status" value="1"/>
</dbReference>
<dbReference type="Gene3D" id="3.10.310.30">
    <property type="match status" value="1"/>
</dbReference>
<keyword evidence="2" id="KW-1185">Reference proteome</keyword>
<dbReference type="AlphaFoldDB" id="A0AAD8IEQ6"/>
<proteinExistence type="predicted"/>
<gene>
    <name evidence="1" type="ORF">POM88_021876</name>
</gene>
<dbReference type="Proteomes" id="UP001237642">
    <property type="component" value="Unassembled WGS sequence"/>
</dbReference>
<dbReference type="PANTHER" id="PTHR46922">
    <property type="entry name" value="DHHA1 DOMAIN PROTEIN"/>
    <property type="match status" value="1"/>
</dbReference>
<organism evidence="1 2">
    <name type="scientific">Heracleum sosnowskyi</name>
    <dbReference type="NCBI Taxonomy" id="360622"/>
    <lineage>
        <taxon>Eukaryota</taxon>
        <taxon>Viridiplantae</taxon>
        <taxon>Streptophyta</taxon>
        <taxon>Embryophyta</taxon>
        <taxon>Tracheophyta</taxon>
        <taxon>Spermatophyta</taxon>
        <taxon>Magnoliopsida</taxon>
        <taxon>eudicotyledons</taxon>
        <taxon>Gunneridae</taxon>
        <taxon>Pentapetalae</taxon>
        <taxon>asterids</taxon>
        <taxon>campanulids</taxon>
        <taxon>Apiales</taxon>
        <taxon>Apiaceae</taxon>
        <taxon>Apioideae</taxon>
        <taxon>apioid superclade</taxon>
        <taxon>Tordylieae</taxon>
        <taxon>Tordyliinae</taxon>
        <taxon>Heracleum</taxon>
    </lineage>
</organism>
<reference evidence="1" key="1">
    <citation type="submission" date="2023-02" db="EMBL/GenBank/DDBJ databases">
        <title>Genome of toxic invasive species Heracleum sosnowskyi carries increased number of genes despite the absence of recent whole-genome duplications.</title>
        <authorList>
            <person name="Schelkunov M."/>
            <person name="Shtratnikova V."/>
            <person name="Makarenko M."/>
            <person name="Klepikova A."/>
            <person name="Omelchenko D."/>
            <person name="Novikova G."/>
            <person name="Obukhova E."/>
            <person name="Bogdanov V."/>
            <person name="Penin A."/>
            <person name="Logacheva M."/>
        </authorList>
    </citation>
    <scope>NUCLEOTIDE SEQUENCE</scope>
    <source>
        <strain evidence="1">Hsosn_3</strain>
        <tissue evidence="1">Leaf</tissue>
    </source>
</reference>
<accession>A0AAD8IEQ6</accession>
<dbReference type="InterPro" id="IPR038763">
    <property type="entry name" value="DHH_sf"/>
</dbReference>
<sequence>MEVIQDKIEKVGPVENKQLYDAIEKKKREHLPKMISNPLSVLYPTKSGIVALRVPGHLQAERRSLIIYLIEQISNLTNDEKEKAAAVLYHYPCPDGAFAALAAHLFLSATCTPTLFFPNTVYTPLSVEQLPLSHIHTAYLLDFVGPPGFLQDLSSKLQCVVVLDHHKTAVESLNLGTSVGENVTKVIDMDRSGATIAHDFFTENLLAIGDHDITIRKFERVRPLFDYIQDADLWKWNLHNSKAFSSGLKDLNIEFNANLNPSLFEQLLSLDLESVIKQGMLSLSHKQRLIDEVLNQSYEIALSGGDFGRCLAVNADSVTELRSELGHQLANKSCRMNLRGIGAVVYGVPELKNDQMLKISLRSIDNEDTTAISQKFGGGGHRNASSFMLRADSFQQWKICGLLAVRLNKAGTYLTSRVVPNLLDFEVKTIEGADK</sequence>
<comment type="caution">
    <text evidence="1">The sequence shown here is derived from an EMBL/GenBank/DDBJ whole genome shotgun (WGS) entry which is preliminary data.</text>
</comment>
<evidence type="ECO:0000313" key="1">
    <source>
        <dbReference type="EMBL" id="KAK1384141.1"/>
    </source>
</evidence>
<name>A0AAD8IEQ6_9APIA</name>